<reference evidence="2" key="1">
    <citation type="journal article" date="2013" name="Proc. Natl. Acad. Sci. U.S.A.">
        <title>Improving the coverage of the cyanobacterial phylum using diversity-driven genome sequencing.</title>
        <authorList>
            <person name="Shih P.M."/>
            <person name="Wu D."/>
            <person name="Latifi A."/>
            <person name="Axen S.D."/>
            <person name="Fewer D.P."/>
            <person name="Talla E."/>
            <person name="Calteau A."/>
            <person name="Cai F."/>
            <person name="Tandeau de Marsac N."/>
            <person name="Rippka R."/>
            <person name="Herdman M."/>
            <person name="Sivonen K."/>
            <person name="Coursin T."/>
            <person name="Laurent T."/>
            <person name="Goodwin L."/>
            <person name="Nolan M."/>
            <person name="Davenport K.W."/>
            <person name="Han C.S."/>
            <person name="Rubin E.M."/>
            <person name="Eisen J.A."/>
            <person name="Woyke T."/>
            <person name="Gugger M."/>
            <person name="Kerfeld C.A."/>
        </authorList>
    </citation>
    <scope>NUCLEOTIDE SEQUENCE [LARGE SCALE GENOMIC DNA]</scope>
    <source>
        <strain evidence="2">ATCC 27147 / PCC 6307</strain>
    </source>
</reference>
<dbReference type="EMBL" id="CP003495">
    <property type="protein sequence ID" value="AFY28255.1"/>
    <property type="molecule type" value="Genomic_DNA"/>
</dbReference>
<dbReference type="KEGG" id="cgc:Cyagr_1074"/>
<dbReference type="HOGENOM" id="CLU_1945173_0_0_3"/>
<accession>K9P567</accession>
<proteinExistence type="predicted"/>
<gene>
    <name evidence="1" type="ordered locus">Cyagr_1074</name>
</gene>
<dbReference type="RefSeq" id="WP_015108709.1">
    <property type="nucleotide sequence ID" value="NC_019675.1"/>
</dbReference>
<sequence length="129" mass="14666">MLKAKRILPPFRMGYHHDHDGFRERQDSLCDREYLTRAKRQDLQPLEVRRLLWEGATLVQRKHPLGDALQGAVQLEADMEPDRIRALLPDVAWPLLCLGRGSGGAIQASAVQLAEDLLDLGYRHVFCLA</sequence>
<name>K9P567_CYAGP</name>
<evidence type="ECO:0000313" key="2">
    <source>
        <dbReference type="Proteomes" id="UP000010388"/>
    </source>
</evidence>
<protein>
    <submittedName>
        <fullName evidence="1">Uncharacterized protein</fullName>
    </submittedName>
</protein>
<organism evidence="1 2">
    <name type="scientific">Cyanobium gracile (strain ATCC 27147 / PCC 6307)</name>
    <dbReference type="NCBI Taxonomy" id="292564"/>
    <lineage>
        <taxon>Bacteria</taxon>
        <taxon>Bacillati</taxon>
        <taxon>Cyanobacteriota</taxon>
        <taxon>Cyanophyceae</taxon>
        <taxon>Synechococcales</taxon>
        <taxon>Prochlorococcaceae</taxon>
        <taxon>Cyanobium</taxon>
    </lineage>
</organism>
<dbReference type="Proteomes" id="UP000010388">
    <property type="component" value="Chromosome"/>
</dbReference>
<dbReference type="OrthoDB" id="565212at2"/>
<dbReference type="AlphaFoldDB" id="K9P567"/>
<dbReference type="STRING" id="292564.Cyagr_1074"/>
<evidence type="ECO:0000313" key="1">
    <source>
        <dbReference type="EMBL" id="AFY28255.1"/>
    </source>
</evidence>